<protein>
    <recommendedName>
        <fullName evidence="4">Peptidase M6-like domain-containing protein</fullName>
    </recommendedName>
</protein>
<evidence type="ECO:0000256" key="2">
    <source>
        <dbReference type="SAM" id="Phobius"/>
    </source>
</evidence>
<keyword evidence="2" id="KW-0472">Membrane</keyword>
<accession>A0A075I027</accession>
<feature type="compositionally biased region" description="Acidic residues" evidence="1">
    <location>
        <begin position="2111"/>
        <end position="2132"/>
    </location>
</feature>
<reference evidence="3" key="1">
    <citation type="journal article" date="2014" name="Genome Biol. Evol.">
        <title>Pangenome evidence for extensive interdomain horizontal transfer affecting lineage core and shell genes in uncultured planktonic thaumarchaeota and euryarchaeota.</title>
        <authorList>
            <person name="Deschamps P."/>
            <person name="Zivanovic Y."/>
            <person name="Moreira D."/>
            <person name="Rodriguez-Valera F."/>
            <person name="Lopez-Garcia P."/>
        </authorList>
    </citation>
    <scope>NUCLEOTIDE SEQUENCE</scope>
</reference>
<dbReference type="EMBL" id="KF901159">
    <property type="protein sequence ID" value="AIF20237.1"/>
    <property type="molecule type" value="Genomic_DNA"/>
</dbReference>
<sequence>MRRFIHQRRAAFLSLLMLLTLLSAATSATTTNWSGPSKVQVPSGGSNVTVEGFTIPAGDTVTDAWLSVGSDSMTDIGTGRLWEADATLQQNFSWGLWNGTTANFFDGSLSLDANHSVGRINDFETLTRTLQYWDMGGSPGVWEVDDMLGLPGVVNGSGRESSGGLIPIGGVNGRYIVATLAGQALPNGVHSWLESPDFTLPPVINELNLSFKHWQHMYTPSLGNGNADGAWLEMSLDSGQTWRYMTPDGGYNNRINAAAPTPNGSGGSNFEVWASPDATRWQTANFNLDNEPGILNATHARFRFVVWTDANSTIQRPGWFLDKVNLTNVGEDPGSWFHGNLTDEYANGAESYLLLEVNLTNASGPIMLNYATDFDMEGDIYDNFRWDWMTPNSTNWNAISGNLPGNGVLIGGQMYIDDSRGWKRLMHPLPQSLAGNSVVYLRIHVETDSFPGSGYGGSSIDPPEGVFIDDVEVISGLPGNETVHLSLNFSDINDGGATHAAIGSAFDEWQHLTDIGVDGPTYILDSFEDSPLLPTGWTIDTDRGNGWAFRAHNSSWSYGPDAPAVGDKYAGIMFGSEYEANTWTHLISPPLEIPVGTHARLSFDSFICAERGWDGGILSISDDEGRSWSQYGANVIDFYDTYQTFNPFSDIYNMWAFDGSNAKPTCDGARGTPNVNKSWVTKQADVSQFGGQAIQLRFSFFTDDLLVSDGWYLDNVGLYVDWFEEYGTWTSDPIYPEDLLGLDAIEIDADVPNGTWVKATVLGMMNDGNSTSRWTNMSLPLTLLGLEGDGLVNATQPIQIRLELGTTVPQLSPTVHALYLGATRVLNPRNLEQDGWTVDSALVVDGTNRNVTNPTLATHYLRSVPLVPTHPVSALSVSSVGAGALITIRDEAGAVIHTGALINQTVQTTTPFAWFQIEVALQAGGWIQSLKVDGMRGSPAVGASVDIGGDGLVEWQWPGPTPWGPLGWQTQSCWEGYPCYPAWPDPSRHDGPGWLDNGTSMRHSEIMLNPDEERGEDHRLQFLMPTGAIPFGAMFHVELSSWETAPNPPPNTTLTMHAGATPLATFSSLNPSGWLHLDATLISSLNQTQWIVTTNQTERSWTSYSFEVDIVGGLPYHLTASVDVLAIEYLYSETLTGLGPVVSAVLNGTTPQNGSHIIPVSVGAWQGGVRLWGGVTHDPLMTSELVSAPVMMVPDRQSVITTHHSHLFDDSRIAEVTLTMSDLMGTVVTFTATNLSSGGTFSQNGGDGLISLELASNVVVSQTGYSATWVLQTVHSWDDVDWLDLSAGCTDDDGLTLTPSTVRIGAGSKAVENDMEIDSWEVRSQDGRLFSTRGAPSYPFEVAAGLSVEVSGTIRFEDSPGLSPSNEDFQVVVLLEVDDEPPIQTQAFSGPNGVWNATVALPEMSGEVNLTAWIMRAGPLGESLNGATDVTKDRTPVTLVVDSNAPLLGQLMANTPSGLRLADNNIWPQNRLLPISVEVSDAEALGGYLFLNYWRQGIDDFNGDGIADPEEYIAFREVTPMKATGTVRIDFRAIHLFGNGEGSPVSMFVTGTDLAGHQVIGGGGPGLDWDMATITTQEDLPTSLSLPLVQLDRAGANLLLGVEHTLSFTLIDGNGIGSLDNISISISGDNPSSDIWFDPLSETIWSNPNSPVFPTRLRITDLGDTAYLVEISFRIGVNAPSEWNTTAQVPSIKVVEHGQKLELGSEALTPHAWTLDSRLELFLVSVEDISPPGSDAVGDTLYLQPGDRFEFEAALRHSSNGANISLDGDWEATLLLNDDENRPQVWTVPLEGGHNFTEIVDMVTSRWVGEEATLRIEVLGEGPSHQITRLDIRLLLDDVAPVIEFPTSTLASIQSDQMTAQLVTVIVREAGGMGAEPLVMYWSFRRHGVELLGMHGSSELVLATHSGEDWMYSSRIDFVVEYDVLRPGDEFVVWVEGSDLAGHSLVGHGSVVEPRMPLLRVIYFHPVLSDISVEPDAPMVEESILVEGRVTNNGTSMGEVKIGLWALQKSGGRLELNSTTITLLPQQHQLFAFELEAWKTGDLQLYIALDDDMENLTSVPVDRVRSPTNTEAFLASLSSASALGLLLLILAMLTMGVLLWRREDEDWFDDDEEYDDSELSEEGDEDDDDERAADELTREALDKDPPPPPWAPDEWPEGAGPPPEILTESLSVDEEE</sequence>
<feature type="compositionally biased region" description="Basic and acidic residues" evidence="1">
    <location>
        <begin position="2133"/>
        <end position="2145"/>
    </location>
</feature>
<evidence type="ECO:0000256" key="1">
    <source>
        <dbReference type="SAM" id="MobiDB-lite"/>
    </source>
</evidence>
<feature type="region of interest" description="Disordered" evidence="1">
    <location>
        <begin position="2111"/>
        <end position="2176"/>
    </location>
</feature>
<keyword evidence="2" id="KW-1133">Transmembrane helix</keyword>
<keyword evidence="2" id="KW-0812">Transmembrane</keyword>
<feature type="transmembrane region" description="Helical" evidence="2">
    <location>
        <begin position="2073"/>
        <end position="2100"/>
    </location>
</feature>
<proteinExistence type="predicted"/>
<dbReference type="Pfam" id="PF20773">
    <property type="entry name" value="InhA-like_MAM"/>
    <property type="match status" value="1"/>
</dbReference>
<organism evidence="3">
    <name type="scientific">uncultured marine group II/III euryarchaeote KM3_88_H06</name>
    <dbReference type="NCBI Taxonomy" id="1456537"/>
    <lineage>
        <taxon>Archaea</taxon>
        <taxon>Methanobacteriati</taxon>
        <taxon>Methanobacteriota</taxon>
        <taxon>environmental samples</taxon>
    </lineage>
</organism>
<evidence type="ECO:0000313" key="3">
    <source>
        <dbReference type="EMBL" id="AIF20237.1"/>
    </source>
</evidence>
<name>A0A075I027_9EURY</name>
<evidence type="ECO:0008006" key="4">
    <source>
        <dbReference type="Google" id="ProtNLM"/>
    </source>
</evidence>
<dbReference type="Gene3D" id="2.60.120.260">
    <property type="entry name" value="Galactose-binding domain-like"/>
    <property type="match status" value="1"/>
</dbReference>